<feature type="domain" description="HDOD" evidence="1">
    <location>
        <begin position="24"/>
        <end position="227"/>
    </location>
</feature>
<comment type="caution">
    <text evidence="2">The sequence shown here is derived from an EMBL/GenBank/DDBJ whole genome shotgun (WGS) entry which is preliminary data.</text>
</comment>
<protein>
    <submittedName>
        <fullName evidence="2">Histidine kinase</fullName>
    </submittedName>
</protein>
<dbReference type="Pfam" id="PF08668">
    <property type="entry name" value="HDOD"/>
    <property type="match status" value="1"/>
</dbReference>
<dbReference type="Proteomes" id="UP000617555">
    <property type="component" value="Unassembled WGS sequence"/>
</dbReference>
<evidence type="ECO:0000259" key="1">
    <source>
        <dbReference type="PROSITE" id="PS51833"/>
    </source>
</evidence>
<dbReference type="PROSITE" id="PS51833">
    <property type="entry name" value="HDOD"/>
    <property type="match status" value="1"/>
</dbReference>
<keyword evidence="2" id="KW-0418">Kinase</keyword>
<dbReference type="Gene3D" id="1.10.3210.10">
    <property type="entry name" value="Hypothetical protein af1432"/>
    <property type="match status" value="1"/>
</dbReference>
<proteinExistence type="predicted"/>
<dbReference type="SUPFAM" id="SSF109604">
    <property type="entry name" value="HD-domain/PDEase-like"/>
    <property type="match status" value="1"/>
</dbReference>
<keyword evidence="2" id="KW-0808">Transferase</keyword>
<name>A0ABQ1IXI8_9GAMM</name>
<accession>A0ABQ1IXI8</accession>
<dbReference type="GO" id="GO:0016301">
    <property type="term" value="F:kinase activity"/>
    <property type="evidence" value="ECO:0007669"/>
    <property type="project" value="UniProtKB-KW"/>
</dbReference>
<keyword evidence="3" id="KW-1185">Reference proteome</keyword>
<organism evidence="2 3">
    <name type="scientific">Shewanella inventionis</name>
    <dbReference type="NCBI Taxonomy" id="1738770"/>
    <lineage>
        <taxon>Bacteria</taxon>
        <taxon>Pseudomonadati</taxon>
        <taxon>Pseudomonadota</taxon>
        <taxon>Gammaproteobacteria</taxon>
        <taxon>Alteromonadales</taxon>
        <taxon>Shewanellaceae</taxon>
        <taxon>Shewanella</taxon>
    </lineage>
</organism>
<sequence>MHMTNLEQQVLTQVQAIIGNEEQVIGRRGILIPLKKALINEADIRIVIDTVSADPALAAHLLQRSNTAQAAGVVSTKSRSVKDALIRLGQVNIYRYAFSFYLKERLDELAEPYKKLVQGYWALNEAIAQDCIELLRQDNDAGAGTNVDADEVQTLALFSVFGQVIALTAFAYLNAELPRPVSLKVLKSLIEQQQQKLSLEAFESLGLDDDLRVEFMVAHNLRQTQNPDSAGLVLRRVLSKRNLLINPL</sequence>
<dbReference type="InterPro" id="IPR013976">
    <property type="entry name" value="HDOD"/>
</dbReference>
<evidence type="ECO:0000313" key="3">
    <source>
        <dbReference type="Proteomes" id="UP000617555"/>
    </source>
</evidence>
<dbReference type="EMBL" id="BMII01000010">
    <property type="protein sequence ID" value="GGB54856.1"/>
    <property type="molecule type" value="Genomic_DNA"/>
</dbReference>
<evidence type="ECO:0000313" key="2">
    <source>
        <dbReference type="EMBL" id="GGB54856.1"/>
    </source>
</evidence>
<reference evidence="3" key="1">
    <citation type="journal article" date="2019" name="Int. J. Syst. Evol. Microbiol.">
        <title>The Global Catalogue of Microorganisms (GCM) 10K type strain sequencing project: providing services to taxonomists for standard genome sequencing and annotation.</title>
        <authorList>
            <consortium name="The Broad Institute Genomics Platform"/>
            <consortium name="The Broad Institute Genome Sequencing Center for Infectious Disease"/>
            <person name="Wu L."/>
            <person name="Ma J."/>
        </authorList>
    </citation>
    <scope>NUCLEOTIDE SEQUENCE [LARGE SCALE GENOMIC DNA]</scope>
    <source>
        <strain evidence="3">CGMCC 1.15339</strain>
    </source>
</reference>
<gene>
    <name evidence="2" type="ORF">GCM10011607_14230</name>
</gene>